<sequence>MGKASHFVPGSVITGGFLEEIIGIGACLCTQYFVHWHQVHRPVSIVMHLVTPLQAPSMQELVTHVASFSGSVRSTVDALSSLFICLLSLSFLPFIHPSIQFVTRFLEAKPPCARLQPGTLSHSLVRTFVHNIYEILTRTFSPSSDSDSGSVPRAAEPLRAMRCNAMRLPTPQRRIWSRARQLSSSKPSSSIAPAQIYLLTGMKHSVSRNTASTLRRSGITATLPRRRLTFATRHKNEKREGQVSAYFQAVGASPLPPGRDGGKLQLR</sequence>
<accession>A0A2T4B561</accession>
<dbReference type="Proteomes" id="UP000241546">
    <property type="component" value="Unassembled WGS sequence"/>
</dbReference>
<dbReference type="GeneID" id="36605615"/>
<dbReference type="EMBL" id="KZ680217">
    <property type="protein sequence ID" value="PTB64440.1"/>
    <property type="molecule type" value="Genomic_DNA"/>
</dbReference>
<feature type="region of interest" description="Disordered" evidence="1">
    <location>
        <begin position="248"/>
        <end position="267"/>
    </location>
</feature>
<evidence type="ECO:0000256" key="1">
    <source>
        <dbReference type="SAM" id="MobiDB-lite"/>
    </source>
</evidence>
<reference evidence="3" key="1">
    <citation type="submission" date="2016-07" db="EMBL/GenBank/DDBJ databases">
        <title>Multiple horizontal gene transfer events from other fungi enriched the ability of initially mycotrophic Trichoderma (Ascomycota) to feed on dead plant biomass.</title>
        <authorList>
            <consortium name="DOE Joint Genome Institute"/>
            <person name="Atanasova L."/>
            <person name="Chenthamara K."/>
            <person name="Zhang J."/>
            <person name="Grujic M."/>
            <person name="Henrissat B."/>
            <person name="Kuo A."/>
            <person name="Aerts A."/>
            <person name="Salamov A."/>
            <person name="Lipzen A."/>
            <person name="Labutti K."/>
            <person name="Barry K."/>
            <person name="Miao Y."/>
            <person name="Rahimi M.J."/>
            <person name="Shen Q."/>
            <person name="Grigoriev I.V."/>
            <person name="Kubicek C.P."/>
            <person name="Druzhinina I.S."/>
        </authorList>
    </citation>
    <scope>NUCLEOTIDE SEQUENCE [LARGE SCALE GENOMIC DNA]</scope>
    <source>
        <strain evidence="3">TUCIM 6016</strain>
    </source>
</reference>
<evidence type="ECO:0000313" key="3">
    <source>
        <dbReference type="Proteomes" id="UP000241546"/>
    </source>
</evidence>
<keyword evidence="3" id="KW-1185">Reference proteome</keyword>
<name>A0A2T4B561_9HYPO</name>
<proteinExistence type="predicted"/>
<gene>
    <name evidence="2" type="ORF">BBK36DRAFT_143284</name>
</gene>
<dbReference type="AlphaFoldDB" id="A0A2T4B561"/>
<organism evidence="2 3">
    <name type="scientific">Trichoderma citrinoviride</name>
    <dbReference type="NCBI Taxonomy" id="58853"/>
    <lineage>
        <taxon>Eukaryota</taxon>
        <taxon>Fungi</taxon>
        <taxon>Dikarya</taxon>
        <taxon>Ascomycota</taxon>
        <taxon>Pezizomycotina</taxon>
        <taxon>Sordariomycetes</taxon>
        <taxon>Hypocreomycetidae</taxon>
        <taxon>Hypocreales</taxon>
        <taxon>Hypocreaceae</taxon>
        <taxon>Trichoderma</taxon>
    </lineage>
</organism>
<dbReference type="RefSeq" id="XP_024747760.1">
    <property type="nucleotide sequence ID" value="XM_024897497.1"/>
</dbReference>
<evidence type="ECO:0000313" key="2">
    <source>
        <dbReference type="EMBL" id="PTB64440.1"/>
    </source>
</evidence>
<protein>
    <submittedName>
        <fullName evidence="2">Uncharacterized protein</fullName>
    </submittedName>
</protein>